<evidence type="ECO:0000259" key="1">
    <source>
        <dbReference type="PROSITE" id="PS51186"/>
    </source>
</evidence>
<dbReference type="SUPFAM" id="SSF55729">
    <property type="entry name" value="Acyl-CoA N-acyltransferases (Nat)"/>
    <property type="match status" value="1"/>
</dbReference>
<dbReference type="InterPro" id="IPR000182">
    <property type="entry name" value="GNAT_dom"/>
</dbReference>
<proteinExistence type="predicted"/>
<organism evidence="2 3">
    <name type="scientific">Agromyces marinus</name>
    <dbReference type="NCBI Taxonomy" id="1389020"/>
    <lineage>
        <taxon>Bacteria</taxon>
        <taxon>Bacillati</taxon>
        <taxon>Actinomycetota</taxon>
        <taxon>Actinomycetes</taxon>
        <taxon>Micrococcales</taxon>
        <taxon>Microbacteriaceae</taxon>
        <taxon>Agromyces</taxon>
    </lineage>
</organism>
<feature type="domain" description="N-acetyltransferase" evidence="1">
    <location>
        <begin position="55"/>
        <end position="194"/>
    </location>
</feature>
<dbReference type="PROSITE" id="PS51186">
    <property type="entry name" value="GNAT"/>
    <property type="match status" value="1"/>
</dbReference>
<name>A0ABM8H173_9MICO</name>
<evidence type="ECO:0000313" key="3">
    <source>
        <dbReference type="Proteomes" id="UP001321477"/>
    </source>
</evidence>
<accession>A0ABM8H173</accession>
<dbReference type="EMBL" id="AP027734">
    <property type="protein sequence ID" value="BDZ54528.1"/>
    <property type="molecule type" value="Genomic_DNA"/>
</dbReference>
<gene>
    <name evidence="2" type="ORF">GCM10025870_16010</name>
</gene>
<reference evidence="3" key="1">
    <citation type="journal article" date="2019" name="Int. J. Syst. Evol. Microbiol.">
        <title>The Global Catalogue of Microorganisms (GCM) 10K type strain sequencing project: providing services to taxonomists for standard genome sequencing and annotation.</title>
        <authorList>
            <consortium name="The Broad Institute Genomics Platform"/>
            <consortium name="The Broad Institute Genome Sequencing Center for Infectious Disease"/>
            <person name="Wu L."/>
            <person name="Ma J."/>
        </authorList>
    </citation>
    <scope>NUCLEOTIDE SEQUENCE [LARGE SCALE GENOMIC DNA]</scope>
    <source>
        <strain evidence="3">NBRC 109019</strain>
    </source>
</reference>
<dbReference type="Proteomes" id="UP001321477">
    <property type="component" value="Chromosome"/>
</dbReference>
<sequence length="194" mass="20749">MPNEPVVLRADDPRAAALQADGWTVTARSWAAQLTGVTVVRDRLERLVDRVRDVGEVREVMDADLHAVLELDAATLADYPGGVATRHEPLTPERARVSPERRAFGLFDVDGRALGVTYVDIDGRRAETDFTVVARDHRGLGVGAAVKAAPVLALADSGIGVFRTGGSADNPASLAANRSVGYVVDEQWVTLARL</sequence>
<evidence type="ECO:0000313" key="2">
    <source>
        <dbReference type="EMBL" id="BDZ54528.1"/>
    </source>
</evidence>
<dbReference type="Gene3D" id="3.40.630.30">
    <property type="match status" value="1"/>
</dbReference>
<dbReference type="InterPro" id="IPR016181">
    <property type="entry name" value="Acyl_CoA_acyltransferase"/>
</dbReference>
<dbReference type="RefSeq" id="WP_234660596.1">
    <property type="nucleotide sequence ID" value="NZ_AP027734.1"/>
</dbReference>
<protein>
    <recommendedName>
        <fullName evidence="1">N-acetyltransferase domain-containing protein</fullName>
    </recommendedName>
</protein>
<keyword evidence="3" id="KW-1185">Reference proteome</keyword>